<proteinExistence type="predicted"/>
<dbReference type="Proteomes" id="UP000436006">
    <property type="component" value="Unassembled WGS sequence"/>
</dbReference>
<organism evidence="1 2">
    <name type="scientific">Spirosoma arboris</name>
    <dbReference type="NCBI Taxonomy" id="2682092"/>
    <lineage>
        <taxon>Bacteria</taxon>
        <taxon>Pseudomonadati</taxon>
        <taxon>Bacteroidota</taxon>
        <taxon>Cytophagia</taxon>
        <taxon>Cytophagales</taxon>
        <taxon>Cytophagaceae</taxon>
        <taxon>Spirosoma</taxon>
    </lineage>
</organism>
<protein>
    <submittedName>
        <fullName evidence="1">Uncharacterized protein</fullName>
    </submittedName>
</protein>
<evidence type="ECO:0000313" key="2">
    <source>
        <dbReference type="Proteomes" id="UP000436006"/>
    </source>
</evidence>
<comment type="caution">
    <text evidence="1">The sequence shown here is derived from an EMBL/GenBank/DDBJ whole genome shotgun (WGS) entry which is preliminary data.</text>
</comment>
<keyword evidence="2" id="KW-1185">Reference proteome</keyword>
<dbReference type="EMBL" id="WPIN01000005">
    <property type="protein sequence ID" value="MVM31632.1"/>
    <property type="molecule type" value="Genomic_DNA"/>
</dbReference>
<gene>
    <name evidence="1" type="ORF">GO755_16415</name>
</gene>
<sequence>MIHKRHVLLSVVCLWLTIIQEVTAMSGRYKAEFTKHWLADSDSDGVVDSQDLCPGTLPGVAVNAYGCPVTVAQCEYNTATVTLASAGGSSGGSTKYVLADNTGKILQISNTPTFTGLTGAATYMALALTYDGSVSNLSIGQSLSGVSATCLDWSDALVFKACITPSTCDYQVGQTITLKTTGGSSGTGLKTSYVLTDANGKLLQISTTPSFSTSGLTAGTYQAYALTYNNDNTVTHLAANGTNNLNQVTASCLDWSDALLINVCAPTPPACDYQVGQTITLKTSGGSSGTGIKTSYVLTDASGKLVQVSTTPSFSTSGLTTGTYQAYALTYNNDNTITHLAANGTNNLSQVTASCLDWSDALVITICAPTPPACDYQIGQTITLKTTGGSSGAGLKTSYVLTDANGKLLVVSTTPSFFTSGLTAGTYQAYALIYTNDNTITHLVANGTNKLSQVTASCLAQSSVQVLTLCGNCKPICMPILIARKNR</sequence>
<evidence type="ECO:0000313" key="1">
    <source>
        <dbReference type="EMBL" id="MVM31632.1"/>
    </source>
</evidence>
<reference evidence="1 2" key="1">
    <citation type="submission" date="2019-12" db="EMBL/GenBank/DDBJ databases">
        <title>Spirosoma sp. HMF4905 genome sequencing and assembly.</title>
        <authorList>
            <person name="Kang H."/>
            <person name="Cha I."/>
            <person name="Kim H."/>
            <person name="Joh K."/>
        </authorList>
    </citation>
    <scope>NUCLEOTIDE SEQUENCE [LARGE SCALE GENOMIC DNA]</scope>
    <source>
        <strain evidence="1 2">HMF4905</strain>
    </source>
</reference>
<dbReference type="RefSeq" id="WP_157586249.1">
    <property type="nucleotide sequence ID" value="NZ_WPIN01000005.1"/>
</dbReference>
<accession>A0A7K1SCU6</accession>
<dbReference type="AlphaFoldDB" id="A0A7K1SCU6"/>
<name>A0A7K1SCU6_9BACT</name>